<accession>A0ABX2ATV9</accession>
<dbReference type="InterPro" id="IPR046357">
    <property type="entry name" value="PPIase_dom_sf"/>
</dbReference>
<dbReference type="PROSITE" id="PS51257">
    <property type="entry name" value="PROKAR_LIPOPROTEIN"/>
    <property type="match status" value="1"/>
</dbReference>
<keyword evidence="2" id="KW-1185">Reference proteome</keyword>
<dbReference type="Pfam" id="PF16109">
    <property type="entry name" value="DUF4827"/>
    <property type="match status" value="1"/>
</dbReference>
<comment type="caution">
    <text evidence="1">The sequence shown here is derived from an EMBL/GenBank/DDBJ whole genome shotgun (WGS) entry which is preliminary data.</text>
</comment>
<dbReference type="EMBL" id="JABKKE010000002">
    <property type="protein sequence ID" value="NPE13128.1"/>
    <property type="molecule type" value="Genomic_DNA"/>
</dbReference>
<proteinExistence type="predicted"/>
<evidence type="ECO:0000313" key="2">
    <source>
        <dbReference type="Proteomes" id="UP001193734"/>
    </source>
</evidence>
<dbReference type="GeneID" id="82156542"/>
<dbReference type="InterPro" id="IPR032252">
    <property type="entry name" value="DUF4827"/>
</dbReference>
<evidence type="ECO:0000313" key="1">
    <source>
        <dbReference type="EMBL" id="NPE13128.1"/>
    </source>
</evidence>
<dbReference type="RefSeq" id="WP_172176702.1">
    <property type="nucleotide sequence ID" value="NZ_CASGIA010000001.1"/>
</dbReference>
<gene>
    <name evidence="1" type="ORF">HPS55_02070</name>
</gene>
<dbReference type="Proteomes" id="UP001193734">
    <property type="component" value="Unassembled WGS sequence"/>
</dbReference>
<dbReference type="Gene3D" id="3.10.50.40">
    <property type="match status" value="1"/>
</dbReference>
<reference evidence="1 2" key="1">
    <citation type="submission" date="2020-05" db="EMBL/GenBank/DDBJ databases">
        <title>Distinct polysaccharide utilization as determinants for interspecies competition between intestinal Prevotella spp.</title>
        <authorList>
            <person name="Galvez E.J.C."/>
            <person name="Iljazovic A."/>
            <person name="Strowig T."/>
        </authorList>
    </citation>
    <scope>NUCLEOTIDE SEQUENCE [LARGE SCALE GENOMIC DNA]</scope>
    <source>
        <strain evidence="1 2">PROD</strain>
    </source>
</reference>
<name>A0ABX2ATV9_9BACT</name>
<sequence length="209" mass="23765">MKRIVYSLLVLTVMMLFVSCDDYETYGEKKEKERDAISAFIKDEGILVISESQFEAQGQTTDTARNEYVYLEKSGVYMQIVRKGAGSMIEENKQVNLLCRYTEFNIADRALQTYNYFISPTTRLPEKMTVRREGSSYTASFASGVMYSTYGASVPAGWLIPLQYIKVGRQDGNEEIAKVKIIVPHTQGQANATSSVYSCFYTITYQREQ</sequence>
<protein>
    <submittedName>
        <fullName evidence="1">DUF4827 domain-containing protein</fullName>
    </submittedName>
</protein>
<organism evidence="1 2">
    <name type="scientific">Xylanibacter rodentium</name>
    <dbReference type="NCBI Taxonomy" id="2736289"/>
    <lineage>
        <taxon>Bacteria</taxon>
        <taxon>Pseudomonadati</taxon>
        <taxon>Bacteroidota</taxon>
        <taxon>Bacteroidia</taxon>
        <taxon>Bacteroidales</taxon>
        <taxon>Prevotellaceae</taxon>
        <taxon>Xylanibacter</taxon>
    </lineage>
</organism>